<evidence type="ECO:0000256" key="5">
    <source>
        <dbReference type="ARBA" id="ARBA00022989"/>
    </source>
</evidence>
<protein>
    <submittedName>
        <fullName evidence="9">TRAP transporter, DctM subunit</fullName>
    </submittedName>
</protein>
<dbReference type="PIRSF" id="PIRSF006066">
    <property type="entry name" value="HI0050"/>
    <property type="match status" value="1"/>
</dbReference>
<dbReference type="PANTHER" id="PTHR33362">
    <property type="entry name" value="SIALIC ACID TRAP TRANSPORTER PERMEASE PROTEIN SIAT-RELATED"/>
    <property type="match status" value="1"/>
</dbReference>
<feature type="transmembrane region" description="Helical" evidence="7">
    <location>
        <begin position="176"/>
        <end position="199"/>
    </location>
</feature>
<evidence type="ECO:0000256" key="6">
    <source>
        <dbReference type="ARBA" id="ARBA00023136"/>
    </source>
</evidence>
<reference evidence="10" key="1">
    <citation type="submission" date="2016-10" db="EMBL/GenBank/DDBJ databases">
        <authorList>
            <person name="Varghese N."/>
            <person name="Submissions S."/>
        </authorList>
    </citation>
    <scope>NUCLEOTIDE SEQUENCE [LARGE SCALE GENOMIC DNA]</scope>
    <source>
        <strain evidence="10">DSM 13327</strain>
    </source>
</reference>
<sequence length="432" mass="46934">MDHTTLEIIVLTVTFIGLMLIRVPISLCIVASTISVFLMEDFGLELVSHKMIDGLNTYALLTIPFFILAGQIMGEGGLAKRLIRFALLGFGRFKGGLAMVNCLACLLFGNISGSASADMASVGTVMIPQMVKKGYSKEFATSLTISASIQGVVVPPSHNLILYALAYGAAAPSINALFLAGVFPGIVICAILMFAGRFLAIRNGYTMTEIIPQEERGKVIFDGIFSIMPCVIILGGIFTGWFTATEAGAIACLYAFIVTFFFYRDIPIAEFWPIILKTLRICSLVFFLMAASAAFSYVLTILRIPDMVTALLLGISSNPLMVLFIIACLLILLSAPMDMAPLIMIMTPILKPVILSMHIDPLHFGIIMMLSLGIGLTIPPHGAVLFIGCALTDTPIGRAVRHMTPFYAILFICLMIIIYIPQLSLYLPQFMR</sequence>
<dbReference type="EMBL" id="FOTS01000008">
    <property type="protein sequence ID" value="SFL53391.1"/>
    <property type="molecule type" value="Genomic_DNA"/>
</dbReference>
<feature type="transmembrane region" description="Helical" evidence="7">
    <location>
        <begin position="85"/>
        <end position="109"/>
    </location>
</feature>
<evidence type="ECO:0000313" key="9">
    <source>
        <dbReference type="EMBL" id="SFL53391.1"/>
    </source>
</evidence>
<dbReference type="PANTHER" id="PTHR33362:SF2">
    <property type="entry name" value="TRAP TRANSPORTER LARGE PERMEASE PROTEIN"/>
    <property type="match status" value="1"/>
</dbReference>
<feature type="transmembrane region" description="Helical" evidence="7">
    <location>
        <begin position="365"/>
        <end position="392"/>
    </location>
</feature>
<comment type="subcellular location">
    <subcellularLocation>
        <location evidence="1">Cell inner membrane</location>
        <topology evidence="1">Multi-pass membrane protein</topology>
    </subcellularLocation>
</comment>
<keyword evidence="5 7" id="KW-1133">Transmembrane helix</keyword>
<keyword evidence="2" id="KW-1003">Cell membrane</keyword>
<organism evidence="9 10">
    <name type="scientific">Pelosinus propionicus DSM 13327</name>
    <dbReference type="NCBI Taxonomy" id="1123291"/>
    <lineage>
        <taxon>Bacteria</taxon>
        <taxon>Bacillati</taxon>
        <taxon>Bacillota</taxon>
        <taxon>Negativicutes</taxon>
        <taxon>Selenomonadales</taxon>
        <taxon>Sporomusaceae</taxon>
        <taxon>Pelosinus</taxon>
    </lineage>
</organism>
<dbReference type="InterPro" id="IPR010656">
    <property type="entry name" value="DctM"/>
</dbReference>
<keyword evidence="4 7" id="KW-0812">Transmembrane</keyword>
<evidence type="ECO:0000256" key="2">
    <source>
        <dbReference type="ARBA" id="ARBA00022475"/>
    </source>
</evidence>
<dbReference type="GO" id="GO:0022857">
    <property type="term" value="F:transmembrane transporter activity"/>
    <property type="evidence" value="ECO:0007669"/>
    <property type="project" value="TreeGrafter"/>
</dbReference>
<feature type="transmembrane region" description="Helical" evidence="7">
    <location>
        <begin position="340"/>
        <end position="359"/>
    </location>
</feature>
<evidence type="ECO:0000256" key="3">
    <source>
        <dbReference type="ARBA" id="ARBA00022519"/>
    </source>
</evidence>
<dbReference type="AlphaFoldDB" id="A0A1I4IHV2"/>
<evidence type="ECO:0000256" key="7">
    <source>
        <dbReference type="SAM" id="Phobius"/>
    </source>
</evidence>
<gene>
    <name evidence="9" type="ORF">SAMN04490355_100829</name>
</gene>
<feature type="transmembrane region" description="Helical" evidence="7">
    <location>
        <begin position="404"/>
        <end position="427"/>
    </location>
</feature>
<feature type="transmembrane region" description="Helical" evidence="7">
    <location>
        <begin position="9"/>
        <end position="38"/>
    </location>
</feature>
<dbReference type="RefSeq" id="WP_090933821.1">
    <property type="nucleotide sequence ID" value="NZ_FOTS01000008.1"/>
</dbReference>
<feature type="transmembrane region" description="Helical" evidence="7">
    <location>
        <begin position="58"/>
        <end position="78"/>
    </location>
</feature>
<dbReference type="Pfam" id="PF06808">
    <property type="entry name" value="DctM"/>
    <property type="match status" value="1"/>
</dbReference>
<name>A0A1I4IHV2_9FIRM</name>
<dbReference type="Proteomes" id="UP000199520">
    <property type="component" value="Unassembled WGS sequence"/>
</dbReference>
<feature type="transmembrane region" description="Helical" evidence="7">
    <location>
        <begin position="247"/>
        <end position="263"/>
    </location>
</feature>
<proteinExistence type="predicted"/>
<dbReference type="OrthoDB" id="9785600at2"/>
<feature type="domain" description="TRAP C4-dicarboxylate transport system permease DctM subunit" evidence="8">
    <location>
        <begin position="13"/>
        <end position="423"/>
    </location>
</feature>
<feature type="transmembrane region" description="Helical" evidence="7">
    <location>
        <begin position="219"/>
        <end position="241"/>
    </location>
</feature>
<accession>A0A1I4IHV2</accession>
<evidence type="ECO:0000256" key="4">
    <source>
        <dbReference type="ARBA" id="ARBA00022692"/>
    </source>
</evidence>
<feature type="transmembrane region" description="Helical" evidence="7">
    <location>
        <begin position="284"/>
        <end position="304"/>
    </location>
</feature>
<keyword evidence="6 7" id="KW-0472">Membrane</keyword>
<evidence type="ECO:0000256" key="1">
    <source>
        <dbReference type="ARBA" id="ARBA00004429"/>
    </source>
</evidence>
<dbReference type="InterPro" id="IPR004681">
    <property type="entry name" value="TRAP_DctM"/>
</dbReference>
<feature type="transmembrane region" description="Helical" evidence="7">
    <location>
        <begin position="310"/>
        <end position="333"/>
    </location>
</feature>
<keyword evidence="10" id="KW-1185">Reference proteome</keyword>
<dbReference type="NCBIfam" id="TIGR00786">
    <property type="entry name" value="dctM"/>
    <property type="match status" value="1"/>
</dbReference>
<dbReference type="STRING" id="1123291.SAMN04490355_100829"/>
<evidence type="ECO:0000313" key="10">
    <source>
        <dbReference type="Proteomes" id="UP000199520"/>
    </source>
</evidence>
<evidence type="ECO:0000259" key="8">
    <source>
        <dbReference type="Pfam" id="PF06808"/>
    </source>
</evidence>
<dbReference type="GO" id="GO:0005886">
    <property type="term" value="C:plasma membrane"/>
    <property type="evidence" value="ECO:0007669"/>
    <property type="project" value="UniProtKB-SubCell"/>
</dbReference>
<keyword evidence="3" id="KW-0997">Cell inner membrane</keyword>